<feature type="transmembrane region" description="Helical" evidence="11">
    <location>
        <begin position="279"/>
        <end position="301"/>
    </location>
</feature>
<organism evidence="13 14">
    <name type="scientific">Arthrobacter echini</name>
    <dbReference type="NCBI Taxonomy" id="1529066"/>
    <lineage>
        <taxon>Bacteria</taxon>
        <taxon>Bacillati</taxon>
        <taxon>Actinomycetota</taxon>
        <taxon>Actinomycetes</taxon>
        <taxon>Micrococcales</taxon>
        <taxon>Micrococcaceae</taxon>
        <taxon>Arthrobacter</taxon>
    </lineage>
</organism>
<feature type="transmembrane region" description="Helical" evidence="11">
    <location>
        <begin position="157"/>
        <end position="175"/>
    </location>
</feature>
<evidence type="ECO:0000256" key="7">
    <source>
        <dbReference type="ARBA" id="ARBA00022989"/>
    </source>
</evidence>
<feature type="transmembrane region" description="Helical" evidence="11">
    <location>
        <begin position="448"/>
        <end position="466"/>
    </location>
</feature>
<keyword evidence="6 11" id="KW-0812">Transmembrane</keyword>
<evidence type="ECO:0000256" key="11">
    <source>
        <dbReference type="SAM" id="Phobius"/>
    </source>
</evidence>
<feature type="compositionally biased region" description="Basic and acidic residues" evidence="10">
    <location>
        <begin position="1"/>
        <end position="15"/>
    </location>
</feature>
<evidence type="ECO:0000256" key="6">
    <source>
        <dbReference type="ARBA" id="ARBA00022692"/>
    </source>
</evidence>
<feature type="transmembrane region" description="Helical" evidence="11">
    <location>
        <begin position="380"/>
        <end position="407"/>
    </location>
</feature>
<evidence type="ECO:0000256" key="1">
    <source>
        <dbReference type="ARBA" id="ARBA00004651"/>
    </source>
</evidence>
<evidence type="ECO:0000256" key="5">
    <source>
        <dbReference type="ARBA" id="ARBA00022597"/>
    </source>
</evidence>
<keyword evidence="3 9" id="KW-0813">Transport</keyword>
<dbReference type="InterPro" id="IPR047984">
    <property type="entry name" value="XylE-like"/>
</dbReference>
<dbReference type="InterPro" id="IPR005829">
    <property type="entry name" value="Sugar_transporter_CS"/>
</dbReference>
<dbReference type="InterPro" id="IPR050814">
    <property type="entry name" value="Myo-inositol_Transporter"/>
</dbReference>
<dbReference type="FunFam" id="1.20.1250.20:FF:000122">
    <property type="entry name" value="D-xylose transporter XylE"/>
    <property type="match status" value="1"/>
</dbReference>
<dbReference type="EMBL" id="SSWH01000002">
    <property type="protein sequence ID" value="THJ67777.1"/>
    <property type="molecule type" value="Genomic_DNA"/>
</dbReference>
<feature type="domain" description="Major facilitator superfamily (MFS) profile" evidence="12">
    <location>
        <begin position="33"/>
        <end position="471"/>
    </location>
</feature>
<feature type="transmembrane region" description="Helical" evidence="11">
    <location>
        <begin position="67"/>
        <end position="87"/>
    </location>
</feature>
<dbReference type="Proteomes" id="UP000305233">
    <property type="component" value="Unassembled WGS sequence"/>
</dbReference>
<dbReference type="SUPFAM" id="SSF103473">
    <property type="entry name" value="MFS general substrate transporter"/>
    <property type="match status" value="1"/>
</dbReference>
<dbReference type="PANTHER" id="PTHR48020">
    <property type="entry name" value="PROTON MYO-INOSITOL COTRANSPORTER"/>
    <property type="match status" value="1"/>
</dbReference>
<feature type="transmembrane region" description="Helical" evidence="11">
    <location>
        <begin position="419"/>
        <end position="442"/>
    </location>
</feature>
<dbReference type="NCBIfam" id="TIGR00879">
    <property type="entry name" value="SP"/>
    <property type="match status" value="1"/>
</dbReference>
<dbReference type="PROSITE" id="PS50850">
    <property type="entry name" value="MFS"/>
    <property type="match status" value="1"/>
</dbReference>
<evidence type="ECO:0000313" key="13">
    <source>
        <dbReference type="EMBL" id="THJ67777.1"/>
    </source>
</evidence>
<dbReference type="CDD" id="cd17359">
    <property type="entry name" value="MFS_XylE_like"/>
    <property type="match status" value="1"/>
</dbReference>
<sequence length="487" mass="52188">MSTERAGRSNMDKNDAGAAQTESPKHLARVIGISVAAAVGGLLFGFDTAVINGAVDSIQADFDLSPSVLGFTVAITLLGCAIGAWFAGGLADRWGRKKVMVAAAILFAVNSAGSGYAFSEWDLMAWRLVGGLAIGTASVIVPGYIAEIAPTKWRGGLASIQQLAITVGIFAALLSDASLANAAGSAGAELWWGLAAWRWMLLVGVAPAVIYGILALVIPESPQFLIRAGRDAEAAGVLSRVSGVRDTDTRITQIRQSFQREDRASYRDLRGNALGLQPILWIGMAIAALQQLVGINAIFYYSTTLWKSVGFSESDSFTTSVITSVINVSMTFVAIFFVDRIGRRRLLLIGSVGMTVGLLAATLSFFQAEGTGDDITLPGAWGPVALVGANLFVIFFAATWGPVMWVTLGEMFPNRIRSIALGVATMVNWIFNFIVTLTFPWVSENLGLWVMYAAFTVFAVLSFIFVRTRLPEFMNKDLEDNTELRPV</sequence>
<feature type="transmembrane region" description="Helical" evidence="11">
    <location>
        <begin position="99"/>
        <end position="118"/>
    </location>
</feature>
<dbReference type="PRINTS" id="PR00171">
    <property type="entry name" value="SUGRTRNSPORT"/>
</dbReference>
<comment type="similarity">
    <text evidence="2 9">Belongs to the major facilitator superfamily. Sugar transporter (TC 2.A.1.1) family.</text>
</comment>
<evidence type="ECO:0000313" key="14">
    <source>
        <dbReference type="Proteomes" id="UP000305233"/>
    </source>
</evidence>
<feature type="transmembrane region" description="Helical" evidence="11">
    <location>
        <begin position="195"/>
        <end position="218"/>
    </location>
</feature>
<evidence type="ECO:0000256" key="3">
    <source>
        <dbReference type="ARBA" id="ARBA00022448"/>
    </source>
</evidence>
<keyword evidence="7 11" id="KW-1133">Transmembrane helix</keyword>
<dbReference type="GO" id="GO:0022857">
    <property type="term" value="F:transmembrane transporter activity"/>
    <property type="evidence" value="ECO:0007669"/>
    <property type="project" value="InterPro"/>
</dbReference>
<evidence type="ECO:0000259" key="12">
    <source>
        <dbReference type="PROSITE" id="PS50850"/>
    </source>
</evidence>
<dbReference type="GO" id="GO:0005886">
    <property type="term" value="C:plasma membrane"/>
    <property type="evidence" value="ECO:0007669"/>
    <property type="project" value="UniProtKB-SubCell"/>
</dbReference>
<keyword evidence="14" id="KW-1185">Reference proteome</keyword>
<protein>
    <submittedName>
        <fullName evidence="13">Sugar porter family MFS transporter</fullName>
    </submittedName>
</protein>
<evidence type="ECO:0000256" key="10">
    <source>
        <dbReference type="SAM" id="MobiDB-lite"/>
    </source>
</evidence>
<dbReference type="PROSITE" id="PS00216">
    <property type="entry name" value="SUGAR_TRANSPORT_1"/>
    <property type="match status" value="2"/>
</dbReference>
<dbReference type="PANTHER" id="PTHR48020:SF12">
    <property type="entry name" value="PROTON MYO-INOSITOL COTRANSPORTER"/>
    <property type="match status" value="1"/>
</dbReference>
<dbReference type="InterPro" id="IPR036259">
    <property type="entry name" value="MFS_trans_sf"/>
</dbReference>
<comment type="subcellular location">
    <subcellularLocation>
        <location evidence="1">Cell membrane</location>
        <topology evidence="1">Multi-pass membrane protein</topology>
    </subcellularLocation>
</comment>
<reference evidence="13 14" key="1">
    <citation type="submission" date="2019-04" db="EMBL/GenBank/DDBJ databases">
        <authorList>
            <person name="Liu Q."/>
            <person name="Xin Y.-H."/>
        </authorList>
    </citation>
    <scope>NUCLEOTIDE SEQUENCE [LARGE SCALE GENOMIC DNA]</scope>
    <source>
        <strain evidence="13 14">AM23</strain>
    </source>
</reference>
<evidence type="ECO:0000256" key="2">
    <source>
        <dbReference type="ARBA" id="ARBA00010992"/>
    </source>
</evidence>
<dbReference type="Gene3D" id="1.20.1250.20">
    <property type="entry name" value="MFS general substrate transporter like domains"/>
    <property type="match status" value="1"/>
</dbReference>
<evidence type="ECO:0000256" key="9">
    <source>
        <dbReference type="RuleBase" id="RU003346"/>
    </source>
</evidence>
<dbReference type="InterPro" id="IPR020846">
    <property type="entry name" value="MFS_dom"/>
</dbReference>
<proteinExistence type="inferred from homology"/>
<dbReference type="AlphaFoldDB" id="A0A4S5E802"/>
<dbReference type="InterPro" id="IPR005828">
    <property type="entry name" value="MFS_sugar_transport-like"/>
</dbReference>
<evidence type="ECO:0000256" key="4">
    <source>
        <dbReference type="ARBA" id="ARBA00022475"/>
    </source>
</evidence>
<dbReference type="OrthoDB" id="4008739at2"/>
<name>A0A4S5E802_9MICC</name>
<feature type="transmembrane region" description="Helical" evidence="11">
    <location>
        <begin position="321"/>
        <end position="339"/>
    </location>
</feature>
<dbReference type="InterPro" id="IPR003663">
    <property type="entry name" value="Sugar/inositol_transpt"/>
</dbReference>
<gene>
    <name evidence="13" type="ORF">E8P82_02760</name>
</gene>
<feature type="transmembrane region" description="Helical" evidence="11">
    <location>
        <begin position="30"/>
        <end position="55"/>
    </location>
</feature>
<keyword evidence="8 11" id="KW-0472">Membrane</keyword>
<accession>A0A4S5E802</accession>
<keyword evidence="4" id="KW-1003">Cell membrane</keyword>
<dbReference type="PROSITE" id="PS00217">
    <property type="entry name" value="SUGAR_TRANSPORT_2"/>
    <property type="match status" value="1"/>
</dbReference>
<feature type="region of interest" description="Disordered" evidence="10">
    <location>
        <begin position="1"/>
        <end position="20"/>
    </location>
</feature>
<evidence type="ECO:0000256" key="8">
    <source>
        <dbReference type="ARBA" id="ARBA00023136"/>
    </source>
</evidence>
<feature type="transmembrane region" description="Helical" evidence="11">
    <location>
        <begin position="346"/>
        <end position="368"/>
    </location>
</feature>
<dbReference type="Pfam" id="PF00083">
    <property type="entry name" value="Sugar_tr"/>
    <property type="match status" value="1"/>
</dbReference>
<keyword evidence="5" id="KW-0762">Sugar transport</keyword>
<feature type="transmembrane region" description="Helical" evidence="11">
    <location>
        <begin position="124"/>
        <end position="145"/>
    </location>
</feature>
<comment type="caution">
    <text evidence="13">The sequence shown here is derived from an EMBL/GenBank/DDBJ whole genome shotgun (WGS) entry which is preliminary data.</text>
</comment>